<comment type="caution">
    <text evidence="1">The sequence shown here is derived from an EMBL/GenBank/DDBJ whole genome shotgun (WGS) entry which is preliminary data.</text>
</comment>
<dbReference type="AlphaFoldDB" id="A0A0F9S0A0"/>
<reference evidence="1" key="1">
    <citation type="journal article" date="2015" name="Nature">
        <title>Complex archaea that bridge the gap between prokaryotes and eukaryotes.</title>
        <authorList>
            <person name="Spang A."/>
            <person name="Saw J.H."/>
            <person name="Jorgensen S.L."/>
            <person name="Zaremba-Niedzwiedzka K."/>
            <person name="Martijn J."/>
            <person name="Lind A.E."/>
            <person name="van Eijk R."/>
            <person name="Schleper C."/>
            <person name="Guy L."/>
            <person name="Ettema T.J."/>
        </authorList>
    </citation>
    <scope>NUCLEOTIDE SEQUENCE</scope>
</reference>
<organism evidence="1">
    <name type="scientific">marine sediment metagenome</name>
    <dbReference type="NCBI Taxonomy" id="412755"/>
    <lineage>
        <taxon>unclassified sequences</taxon>
        <taxon>metagenomes</taxon>
        <taxon>ecological metagenomes</taxon>
    </lineage>
</organism>
<gene>
    <name evidence="1" type="ORF">LCGC14_0579640</name>
</gene>
<name>A0A0F9S0A0_9ZZZZ</name>
<protein>
    <submittedName>
        <fullName evidence="1">Uncharacterized protein</fullName>
    </submittedName>
</protein>
<proteinExistence type="predicted"/>
<accession>A0A0F9S0A0</accession>
<evidence type="ECO:0000313" key="1">
    <source>
        <dbReference type="EMBL" id="KKN55662.1"/>
    </source>
</evidence>
<dbReference type="EMBL" id="LAZR01000875">
    <property type="protein sequence ID" value="KKN55662.1"/>
    <property type="molecule type" value="Genomic_DNA"/>
</dbReference>
<sequence length="161" mass="19257">MPTEQEEKPICSYDECEITDGEVKHRMEEWHDFYDEKPTDEDKIREGVSQDFGWWEFEREYLNEHLTEILKEKGKEGCAWSISVEGFGWRNSSGKGCAILEDAADFYEKVLPNCQCTWKMYATDEGLKVRNWHHDSPMGNEYYYLTPIELNKYYEWKEEHA</sequence>